<keyword evidence="1" id="KW-0732">Signal</keyword>
<dbReference type="EMBL" id="WCRS01000001">
    <property type="protein sequence ID" value="KAB4479106.1"/>
    <property type="molecule type" value="Genomic_DNA"/>
</dbReference>
<dbReference type="Proteomes" id="UP000283616">
    <property type="component" value="Unassembled WGS sequence"/>
</dbReference>
<evidence type="ECO:0000313" key="8">
    <source>
        <dbReference type="Proteomes" id="UP000500882"/>
    </source>
</evidence>
<feature type="signal peptide" evidence="1">
    <location>
        <begin position="1"/>
        <end position="22"/>
    </location>
</feature>
<name>A0A3E5HDZ2_BACT4</name>
<evidence type="ECO:0000313" key="4">
    <source>
        <dbReference type="EMBL" id="RHL55562.1"/>
    </source>
</evidence>
<dbReference type="EMBL" id="AP022660">
    <property type="protein sequence ID" value="BCA52122.1"/>
    <property type="molecule type" value="Genomic_DNA"/>
</dbReference>
<accession>A0A3E5HDZ2</accession>
<dbReference type="Proteomes" id="UP000500882">
    <property type="component" value="Chromosome"/>
</dbReference>
<reference evidence="3 7" key="2">
    <citation type="journal article" date="2019" name="Nat. Med.">
        <title>A library of human gut bacterial isolates paired with longitudinal multiomics data enables mechanistic microbiome research.</title>
        <authorList>
            <person name="Poyet M."/>
            <person name="Groussin M."/>
            <person name="Gibbons S.M."/>
            <person name="Avila-Pacheco J."/>
            <person name="Jiang X."/>
            <person name="Kearney S.M."/>
            <person name="Perrotta A.R."/>
            <person name="Berdy B."/>
            <person name="Zhao S."/>
            <person name="Lieberman T.D."/>
            <person name="Swanson P.K."/>
            <person name="Smith M."/>
            <person name="Roesemann S."/>
            <person name="Alexander J.E."/>
            <person name="Rich S.A."/>
            <person name="Livny J."/>
            <person name="Vlamakis H."/>
            <person name="Clish C."/>
            <person name="Bullock K."/>
            <person name="Deik A."/>
            <person name="Scott J."/>
            <person name="Pierce K.A."/>
            <person name="Xavier R.J."/>
            <person name="Alm E.J."/>
        </authorList>
    </citation>
    <scope>NUCLEOTIDE SEQUENCE [LARGE SCALE GENOMIC DNA]</scope>
    <source>
        <strain evidence="3 7">BIOML-A156</strain>
    </source>
</reference>
<proteinExistence type="predicted"/>
<reference evidence="5" key="4">
    <citation type="submission" date="2021-06" db="EMBL/GenBank/DDBJ databases">
        <title>Interrogation of the integrated mobile genetic elements in gut-associated Bacteroides with a consensus prediction approach.</title>
        <authorList>
            <person name="Campbell D.E."/>
            <person name="Leigh J.R."/>
            <person name="Kim T."/>
            <person name="England W."/>
            <person name="Whitaker R.J."/>
            <person name="Degnan P.H."/>
        </authorList>
    </citation>
    <scope>NUCLEOTIDE SEQUENCE</scope>
    <source>
        <strain evidence="5">VPI-BTDOT2</strain>
    </source>
</reference>
<dbReference type="RefSeq" id="WP_022471414.1">
    <property type="nucleotide sequence ID" value="NZ_AP022660.1"/>
</dbReference>
<dbReference type="Proteomes" id="UP001156216">
    <property type="component" value="Chromosome"/>
</dbReference>
<evidence type="ECO:0000256" key="1">
    <source>
        <dbReference type="SAM" id="SignalP"/>
    </source>
</evidence>
<dbReference type="EMBL" id="QROV01000023">
    <property type="protein sequence ID" value="RHL55562.1"/>
    <property type="molecule type" value="Genomic_DNA"/>
</dbReference>
<organism evidence="3 7">
    <name type="scientific">Bacteroides thetaiotaomicron</name>
    <dbReference type="NCBI Taxonomy" id="818"/>
    <lineage>
        <taxon>Bacteria</taxon>
        <taxon>Pseudomonadati</taxon>
        <taxon>Bacteroidota</taxon>
        <taxon>Bacteroidia</taxon>
        <taxon>Bacteroidales</taxon>
        <taxon>Bacteroidaceae</taxon>
        <taxon>Bacteroides</taxon>
    </lineage>
</organism>
<dbReference type="AlphaFoldDB" id="A0A3E5HDZ2"/>
<evidence type="ECO:0000313" key="3">
    <source>
        <dbReference type="EMBL" id="KAB4479106.1"/>
    </source>
</evidence>
<evidence type="ECO:0000313" key="7">
    <source>
        <dbReference type="Proteomes" id="UP000488521"/>
    </source>
</evidence>
<feature type="chain" id="PRO_5041544648" evidence="1">
    <location>
        <begin position="23"/>
        <end position="326"/>
    </location>
</feature>
<dbReference type="EMBL" id="CP083681">
    <property type="protein sequence ID" value="UYU69441.1"/>
    <property type="molecule type" value="Genomic_DNA"/>
</dbReference>
<evidence type="ECO:0000313" key="2">
    <source>
        <dbReference type="EMBL" id="BCA52122.1"/>
    </source>
</evidence>
<reference evidence="2 8" key="3">
    <citation type="submission" date="2020-02" db="EMBL/GenBank/DDBJ databases">
        <title>Whole-genome sequencing and comparative analysis of the genomes of Bacteroides thetaiotaomicron and Escherichia coli isolated from a healthy resident in Vietnam.</title>
        <authorList>
            <person name="Mohsin M."/>
            <person name="Tanaka K."/>
            <person name="Kawahara R."/>
            <person name="Kondo S."/>
            <person name="Noguchi H."/>
            <person name="Motooka D."/>
            <person name="Nakamura S."/>
            <person name="Khong D.T."/>
            <person name="Nguyen T.N."/>
            <person name="Tran H.T."/>
            <person name="Yamamoto Y."/>
        </authorList>
    </citation>
    <scope>NUCLEOTIDE SEQUENCE [LARGE SCALE GENOMIC DNA]</scope>
    <source>
        <strain evidence="2 8">F9-2</strain>
    </source>
</reference>
<gene>
    <name evidence="2" type="ORF">BatF92_40640</name>
    <name evidence="4" type="ORF">DW011_18235</name>
    <name evidence="3" type="ORF">GAN59_00820</name>
    <name evidence="5" type="ORF">KQP59_14120</name>
</gene>
<dbReference type="PROSITE" id="PS51257">
    <property type="entry name" value="PROKAR_LIPOPROTEIN"/>
    <property type="match status" value="1"/>
</dbReference>
<evidence type="ECO:0000313" key="5">
    <source>
        <dbReference type="EMBL" id="UYU69441.1"/>
    </source>
</evidence>
<reference evidence="4 6" key="1">
    <citation type="submission" date="2018-08" db="EMBL/GenBank/DDBJ databases">
        <title>A genome reference for cultivated species of the human gut microbiota.</title>
        <authorList>
            <person name="Zou Y."/>
            <person name="Xue W."/>
            <person name="Luo G."/>
        </authorList>
    </citation>
    <scope>NUCLEOTIDE SEQUENCE [LARGE SCALE GENOMIC DNA]</scope>
    <source>
        <strain evidence="4 6">AF37-12</strain>
    </source>
</reference>
<sequence length="326" mass="36576">MKSKYVSCLYIAAMLSSMTTFIGCEEIPDGYISDKIIYVQNPFVVQKGIEITTAPPNINGTSYPLKFRLLEAEGPDGQMTTILTDPIATRVWEKPYDFKTDKTIDAINKKITVINAPVMRISESGGQISFSSASTAVPSGEYKISVEMSNSAGTRVYKDIFVAAIQESDPYWMLDGGEGAYSWNSQVGSWGPIEAAGIYDFKHDPDGENEIEFIVCDKNDNPFSWKDGEIVNRGTERSKLEDVCFETPNYTERSAIFKYPFAPFPFAPGGGEQYQYCYRILGNYLKYDDETRSGYMNLVVNFRVLLDGKWTIKVKFPAITRMPKNG</sequence>
<evidence type="ECO:0000313" key="6">
    <source>
        <dbReference type="Proteomes" id="UP000283616"/>
    </source>
</evidence>
<dbReference type="Proteomes" id="UP000488521">
    <property type="component" value="Unassembled WGS sequence"/>
</dbReference>
<protein>
    <submittedName>
        <fullName evidence="3">DUF5007 domain-containing protein</fullName>
    </submittedName>
</protein>